<evidence type="ECO:0000256" key="1">
    <source>
        <dbReference type="SAM" id="MobiDB-lite"/>
    </source>
</evidence>
<proteinExistence type="predicted"/>
<protein>
    <recommendedName>
        <fullName evidence="4">RING-type domain-containing protein</fullName>
    </recommendedName>
</protein>
<feature type="compositionally biased region" description="Polar residues" evidence="1">
    <location>
        <begin position="352"/>
        <end position="364"/>
    </location>
</feature>
<organism evidence="2 3">
    <name type="scientific">Sordaria macrospora</name>
    <dbReference type="NCBI Taxonomy" id="5147"/>
    <lineage>
        <taxon>Eukaryota</taxon>
        <taxon>Fungi</taxon>
        <taxon>Dikarya</taxon>
        <taxon>Ascomycota</taxon>
        <taxon>Pezizomycotina</taxon>
        <taxon>Sordariomycetes</taxon>
        <taxon>Sordariomycetidae</taxon>
        <taxon>Sordariales</taxon>
        <taxon>Sordariaceae</taxon>
        <taxon>Sordaria</taxon>
    </lineage>
</organism>
<feature type="compositionally biased region" description="Polar residues" evidence="1">
    <location>
        <begin position="376"/>
        <end position="391"/>
    </location>
</feature>
<evidence type="ECO:0000313" key="2">
    <source>
        <dbReference type="EMBL" id="KAA8622156.1"/>
    </source>
</evidence>
<feature type="region of interest" description="Disordered" evidence="1">
    <location>
        <begin position="352"/>
        <end position="396"/>
    </location>
</feature>
<name>A0A8S8ZDZ8_SORMA</name>
<comment type="caution">
    <text evidence="2">The sequence shown here is derived from an EMBL/GenBank/DDBJ whole genome shotgun (WGS) entry which is preliminary data.</text>
</comment>
<evidence type="ECO:0008006" key="4">
    <source>
        <dbReference type="Google" id="ProtNLM"/>
    </source>
</evidence>
<dbReference type="AlphaFoldDB" id="A0A8S8ZDZ8"/>
<sequence>MPAERTLEIYLSDDTAWSKQTVEVLKAQCNKRDIAFTIGNRKELEALLKNYRYTHNPPGKASRFGVWRSNGTDSVYRSALAEAEASTLCLIQIKNYSDLESGLWAKHFTLTPGGEERITVVVSDEVNCSCGGRGYGKTPTTRDVLRYLFNCPEPLRWQSFFLPSELGEIFRLSHLYHHFNTGGYPDPFCAICFKPMESFIEKKQCGIGKHLVHRTCMVTFQKMRGLSAGGSEYGCVLCEDADELVWEVIMKRSAARKSGASERSQELTLSSPSPTCSSSGPNVPIGTQITGLSVERQVTAPRATNTHSLPASTPTDIDRRLDKDKQVVRPAVVEFVDLGRVDELMNCLNINRDPSASGTSNTLDQLADSESLASDPRSTFASESTSKSQPHVKSGLSVLGRRKDTWWMRKAKKVYHEAMQARQG</sequence>
<dbReference type="EMBL" id="NMPR01000305">
    <property type="protein sequence ID" value="KAA8622156.1"/>
    <property type="molecule type" value="Genomic_DNA"/>
</dbReference>
<gene>
    <name evidence="2" type="ORF">SMACR_09327</name>
</gene>
<feature type="compositionally biased region" description="Polar residues" evidence="1">
    <location>
        <begin position="302"/>
        <end position="315"/>
    </location>
</feature>
<accession>A0A8S8ZDZ8</accession>
<feature type="compositionally biased region" description="Low complexity" evidence="1">
    <location>
        <begin position="267"/>
        <end position="279"/>
    </location>
</feature>
<feature type="region of interest" description="Disordered" evidence="1">
    <location>
        <begin position="300"/>
        <end position="322"/>
    </location>
</feature>
<evidence type="ECO:0000313" key="3">
    <source>
        <dbReference type="Proteomes" id="UP000433876"/>
    </source>
</evidence>
<feature type="region of interest" description="Disordered" evidence="1">
    <location>
        <begin position="260"/>
        <end position="284"/>
    </location>
</feature>
<dbReference type="VEuPathDB" id="FungiDB:SMAC_09327"/>
<dbReference type="Proteomes" id="UP000433876">
    <property type="component" value="Unassembled WGS sequence"/>
</dbReference>
<reference evidence="2 3" key="1">
    <citation type="submission" date="2017-07" db="EMBL/GenBank/DDBJ databases">
        <title>Genome sequence of the Sordaria macrospora wild type strain R19027.</title>
        <authorList>
            <person name="Nowrousian M."/>
            <person name="Teichert I."/>
            <person name="Kueck U."/>
        </authorList>
    </citation>
    <scope>NUCLEOTIDE SEQUENCE [LARGE SCALE GENOMIC DNA]</scope>
    <source>
        <strain evidence="2 3">R19027</strain>
        <tissue evidence="2">Mycelium</tissue>
    </source>
</reference>